<dbReference type="AlphaFoldDB" id="A0A2K0TGT5"/>
<accession>A0A2K0TGT5</accession>
<comment type="caution">
    <text evidence="9">The sequence shown here is derived from an EMBL/GenBank/DDBJ whole genome shotgun (WGS) entry which is preliminary data.</text>
</comment>
<evidence type="ECO:0000313" key="9">
    <source>
        <dbReference type="EMBL" id="PNP44737.1"/>
    </source>
</evidence>
<keyword evidence="5" id="KW-0418">Kinase</keyword>
<dbReference type="GO" id="GO:0005737">
    <property type="term" value="C:cytoplasm"/>
    <property type="evidence" value="ECO:0007669"/>
    <property type="project" value="TreeGrafter"/>
</dbReference>
<evidence type="ECO:0000256" key="2">
    <source>
        <dbReference type="ARBA" id="ARBA00022527"/>
    </source>
</evidence>
<dbReference type="OrthoDB" id="5979581at2759"/>
<evidence type="ECO:0000313" key="10">
    <source>
        <dbReference type="Proteomes" id="UP000236546"/>
    </source>
</evidence>
<dbReference type="PANTHER" id="PTHR47634">
    <property type="entry name" value="PROTEIN KINASE DOMAIN-CONTAINING PROTEIN-RELATED"/>
    <property type="match status" value="1"/>
</dbReference>
<evidence type="ECO:0000256" key="5">
    <source>
        <dbReference type="ARBA" id="ARBA00022777"/>
    </source>
</evidence>
<comment type="catalytic activity">
    <reaction evidence="8">
        <text>L-seryl-[protein] + ATP = O-phospho-L-seryl-[protein] + ADP + H(+)</text>
        <dbReference type="Rhea" id="RHEA:17989"/>
        <dbReference type="Rhea" id="RHEA-COMP:9863"/>
        <dbReference type="Rhea" id="RHEA-COMP:11604"/>
        <dbReference type="ChEBI" id="CHEBI:15378"/>
        <dbReference type="ChEBI" id="CHEBI:29999"/>
        <dbReference type="ChEBI" id="CHEBI:30616"/>
        <dbReference type="ChEBI" id="CHEBI:83421"/>
        <dbReference type="ChEBI" id="CHEBI:456216"/>
        <dbReference type="EC" id="2.7.11.1"/>
    </reaction>
</comment>
<dbReference type="EMBL" id="MTYH01000028">
    <property type="protein sequence ID" value="PNP44737.1"/>
    <property type="molecule type" value="Genomic_DNA"/>
</dbReference>
<keyword evidence="2" id="KW-0723">Serine/threonine-protein kinase</keyword>
<dbReference type="SUPFAM" id="SSF56112">
    <property type="entry name" value="Protein kinase-like (PK-like)"/>
    <property type="match status" value="1"/>
</dbReference>
<dbReference type="Gene3D" id="3.30.200.20">
    <property type="entry name" value="Phosphorylase Kinase, domain 1"/>
    <property type="match status" value="1"/>
</dbReference>
<dbReference type="GO" id="GO:0005634">
    <property type="term" value="C:nucleus"/>
    <property type="evidence" value="ECO:0007669"/>
    <property type="project" value="TreeGrafter"/>
</dbReference>
<dbReference type="GO" id="GO:0050684">
    <property type="term" value="P:regulation of mRNA processing"/>
    <property type="evidence" value="ECO:0007669"/>
    <property type="project" value="TreeGrafter"/>
</dbReference>
<evidence type="ECO:0000256" key="8">
    <source>
        <dbReference type="ARBA" id="ARBA00048679"/>
    </source>
</evidence>
<evidence type="ECO:0000256" key="7">
    <source>
        <dbReference type="ARBA" id="ARBA00047899"/>
    </source>
</evidence>
<dbReference type="GO" id="GO:0004674">
    <property type="term" value="F:protein serine/threonine kinase activity"/>
    <property type="evidence" value="ECO:0007669"/>
    <property type="project" value="UniProtKB-KW"/>
</dbReference>
<dbReference type="PANTHER" id="PTHR47634:SF9">
    <property type="entry name" value="PROTEIN KINASE DOMAIN-CONTAINING PROTEIN-RELATED"/>
    <property type="match status" value="1"/>
</dbReference>
<proteinExistence type="predicted"/>
<dbReference type="Proteomes" id="UP000236546">
    <property type="component" value="Unassembled WGS sequence"/>
</dbReference>
<organism evidence="9 10">
    <name type="scientific">Trichoderma gamsii</name>
    <dbReference type="NCBI Taxonomy" id="398673"/>
    <lineage>
        <taxon>Eukaryota</taxon>
        <taxon>Fungi</taxon>
        <taxon>Dikarya</taxon>
        <taxon>Ascomycota</taxon>
        <taxon>Pezizomycotina</taxon>
        <taxon>Sordariomycetes</taxon>
        <taxon>Hypocreomycetidae</taxon>
        <taxon>Hypocreales</taxon>
        <taxon>Hypocreaceae</taxon>
        <taxon>Trichoderma</taxon>
    </lineage>
</organism>
<reference evidence="9 10" key="1">
    <citation type="submission" date="2017-02" db="EMBL/GenBank/DDBJ databases">
        <title>Genomes of Trichoderma spp. with biocontrol activity.</title>
        <authorList>
            <person name="Gardiner D."/>
            <person name="Kazan K."/>
            <person name="Vos C."/>
            <person name="Harvey P."/>
        </authorList>
    </citation>
    <scope>NUCLEOTIDE SEQUENCE [LARGE SCALE GENOMIC DNA]</scope>
    <source>
        <strain evidence="9 10">A5MH</strain>
    </source>
</reference>
<evidence type="ECO:0000256" key="6">
    <source>
        <dbReference type="ARBA" id="ARBA00022840"/>
    </source>
</evidence>
<evidence type="ECO:0000256" key="4">
    <source>
        <dbReference type="ARBA" id="ARBA00022741"/>
    </source>
</evidence>
<name>A0A2K0TGT5_9HYPO</name>
<evidence type="ECO:0000256" key="1">
    <source>
        <dbReference type="ARBA" id="ARBA00012513"/>
    </source>
</evidence>
<dbReference type="GO" id="GO:0005524">
    <property type="term" value="F:ATP binding"/>
    <property type="evidence" value="ECO:0007669"/>
    <property type="project" value="UniProtKB-KW"/>
</dbReference>
<dbReference type="EC" id="2.7.11.1" evidence="1"/>
<keyword evidence="3" id="KW-0808">Transferase</keyword>
<protein>
    <recommendedName>
        <fullName evidence="1">non-specific serine/threonine protein kinase</fullName>
        <ecNumber evidence="1">2.7.11.1</ecNumber>
    </recommendedName>
</protein>
<dbReference type="InterPro" id="IPR011009">
    <property type="entry name" value="Kinase-like_dom_sf"/>
</dbReference>
<evidence type="ECO:0000256" key="3">
    <source>
        <dbReference type="ARBA" id="ARBA00022679"/>
    </source>
</evidence>
<dbReference type="InterPro" id="IPR051334">
    <property type="entry name" value="SRPK"/>
</dbReference>
<keyword evidence="4" id="KW-0547">Nucleotide-binding</keyword>
<dbReference type="GO" id="GO:0000245">
    <property type="term" value="P:spliceosomal complex assembly"/>
    <property type="evidence" value="ECO:0007669"/>
    <property type="project" value="TreeGrafter"/>
</dbReference>
<sequence length="59" mass="6592">MIDQFQYSIGVPAEELSGYGPGGYHPVHLGDTLDDGRYRILNKLGFGSYSTVWLARDEE</sequence>
<keyword evidence="6" id="KW-0067">ATP-binding</keyword>
<gene>
    <name evidence="9" type="ORF">TGAMA5MH_03546</name>
</gene>
<comment type="catalytic activity">
    <reaction evidence="7">
        <text>L-threonyl-[protein] + ATP = O-phospho-L-threonyl-[protein] + ADP + H(+)</text>
        <dbReference type="Rhea" id="RHEA:46608"/>
        <dbReference type="Rhea" id="RHEA-COMP:11060"/>
        <dbReference type="Rhea" id="RHEA-COMP:11605"/>
        <dbReference type="ChEBI" id="CHEBI:15378"/>
        <dbReference type="ChEBI" id="CHEBI:30013"/>
        <dbReference type="ChEBI" id="CHEBI:30616"/>
        <dbReference type="ChEBI" id="CHEBI:61977"/>
        <dbReference type="ChEBI" id="CHEBI:456216"/>
        <dbReference type="EC" id="2.7.11.1"/>
    </reaction>
</comment>